<comment type="subcellular location">
    <subcellularLocation>
        <location evidence="2 10">Cytoplasm</location>
        <location evidence="2 10">Cytoskeleton</location>
    </subcellularLocation>
</comment>
<name>A0A8B8FMK9_9HEMI</name>
<dbReference type="Gene3D" id="1.20.58.90">
    <property type="match status" value="1"/>
</dbReference>
<dbReference type="SUPFAM" id="SSF46988">
    <property type="entry name" value="Tubulin chaperone cofactor A"/>
    <property type="match status" value="1"/>
</dbReference>
<protein>
    <recommendedName>
        <fullName evidence="4 10">Tubulin-specific chaperone A</fullName>
    </recommendedName>
</protein>
<evidence type="ECO:0000256" key="2">
    <source>
        <dbReference type="ARBA" id="ARBA00004245"/>
    </source>
</evidence>
<keyword evidence="7 10" id="KW-0143">Chaperone</keyword>
<comment type="subunit">
    <text evidence="9 10">Supercomplex made of cofactors A to E. Cofactors A and D function by capturing and stabilizing tubulin in a quasi-native conformation. Cofactor E binds to the cofactor D-tubulin complex; interaction with cofactor C then causes the release of tubulin polypeptides that are committed to the native state.</text>
</comment>
<dbReference type="RefSeq" id="XP_025412170.1">
    <property type="nucleotide sequence ID" value="XM_025556385.1"/>
</dbReference>
<evidence type="ECO:0000256" key="10">
    <source>
        <dbReference type="RuleBase" id="RU364030"/>
    </source>
</evidence>
<dbReference type="InterPro" id="IPR004226">
    <property type="entry name" value="TBCA"/>
</dbReference>
<dbReference type="CTD" id="6902"/>
<dbReference type="GeneID" id="112684738"/>
<dbReference type="PANTHER" id="PTHR21500">
    <property type="entry name" value="TUBULIN-SPECIFIC CHAPERONE A"/>
    <property type="match status" value="1"/>
</dbReference>
<comment type="similarity">
    <text evidence="3 10">Belongs to the TBCA family.</text>
</comment>
<evidence type="ECO:0000256" key="6">
    <source>
        <dbReference type="ARBA" id="ARBA00022701"/>
    </source>
</evidence>
<evidence type="ECO:0000313" key="11">
    <source>
        <dbReference type="Proteomes" id="UP000694846"/>
    </source>
</evidence>
<keyword evidence="6 10" id="KW-0493">Microtubule</keyword>
<reference evidence="12 13" key="1">
    <citation type="submission" date="2025-04" db="UniProtKB">
        <authorList>
            <consortium name="RefSeq"/>
        </authorList>
    </citation>
    <scope>IDENTIFICATION</scope>
    <source>
        <tissue evidence="12 13">Whole body</tissue>
    </source>
</reference>
<dbReference type="GO" id="GO:0005829">
    <property type="term" value="C:cytosol"/>
    <property type="evidence" value="ECO:0007669"/>
    <property type="project" value="TreeGrafter"/>
</dbReference>
<dbReference type="GO" id="GO:0007021">
    <property type="term" value="P:tubulin complex assembly"/>
    <property type="evidence" value="ECO:0007669"/>
    <property type="project" value="UniProtKB-UniRule"/>
</dbReference>
<dbReference type="GO" id="GO:0005874">
    <property type="term" value="C:microtubule"/>
    <property type="evidence" value="ECO:0007669"/>
    <property type="project" value="UniProtKB-KW"/>
</dbReference>
<keyword evidence="11" id="KW-1185">Reference proteome</keyword>
<evidence type="ECO:0000256" key="1">
    <source>
        <dbReference type="ARBA" id="ARBA00003046"/>
    </source>
</evidence>
<evidence type="ECO:0000256" key="7">
    <source>
        <dbReference type="ARBA" id="ARBA00023186"/>
    </source>
</evidence>
<accession>A0A8B8FMK9</accession>
<dbReference type="FunFam" id="1.20.58.90:FF:000010">
    <property type="entry name" value="Tubulin-specific chaperone A"/>
    <property type="match status" value="1"/>
</dbReference>
<evidence type="ECO:0000313" key="12">
    <source>
        <dbReference type="RefSeq" id="XP_025412169.1"/>
    </source>
</evidence>
<dbReference type="GO" id="GO:0007023">
    <property type="term" value="P:post-chaperonin tubulin folding pathway"/>
    <property type="evidence" value="ECO:0007669"/>
    <property type="project" value="UniProtKB-UniRule"/>
</dbReference>
<dbReference type="InterPro" id="IPR036126">
    <property type="entry name" value="TBCA_sf"/>
</dbReference>
<evidence type="ECO:0000256" key="4">
    <source>
        <dbReference type="ARBA" id="ARBA00015002"/>
    </source>
</evidence>
<dbReference type="AlphaFoldDB" id="A0A8B8FMK9"/>
<dbReference type="PANTHER" id="PTHR21500:SF0">
    <property type="entry name" value="TUBULIN-SPECIFIC CHAPERONE A"/>
    <property type="match status" value="1"/>
</dbReference>
<keyword evidence="8 10" id="KW-0206">Cytoskeleton</keyword>
<dbReference type="GO" id="GO:0048487">
    <property type="term" value="F:beta-tubulin binding"/>
    <property type="evidence" value="ECO:0007669"/>
    <property type="project" value="InterPro"/>
</dbReference>
<keyword evidence="5 10" id="KW-0963">Cytoplasm</keyword>
<organism evidence="11 12">
    <name type="scientific">Sipha flava</name>
    <name type="common">yellow sugarcane aphid</name>
    <dbReference type="NCBI Taxonomy" id="143950"/>
    <lineage>
        <taxon>Eukaryota</taxon>
        <taxon>Metazoa</taxon>
        <taxon>Ecdysozoa</taxon>
        <taxon>Arthropoda</taxon>
        <taxon>Hexapoda</taxon>
        <taxon>Insecta</taxon>
        <taxon>Pterygota</taxon>
        <taxon>Neoptera</taxon>
        <taxon>Paraneoptera</taxon>
        <taxon>Hemiptera</taxon>
        <taxon>Sternorrhyncha</taxon>
        <taxon>Aphidomorpha</taxon>
        <taxon>Aphidoidea</taxon>
        <taxon>Aphididae</taxon>
        <taxon>Sipha</taxon>
    </lineage>
</organism>
<evidence type="ECO:0000256" key="9">
    <source>
        <dbReference type="ARBA" id="ARBA00026055"/>
    </source>
</evidence>
<dbReference type="Pfam" id="PF02970">
    <property type="entry name" value="TBCA"/>
    <property type="match status" value="1"/>
</dbReference>
<gene>
    <name evidence="12 13" type="primary">LOC112684738</name>
</gene>
<proteinExistence type="inferred from homology"/>
<evidence type="ECO:0000256" key="3">
    <source>
        <dbReference type="ARBA" id="ARBA00006806"/>
    </source>
</evidence>
<dbReference type="Proteomes" id="UP000694846">
    <property type="component" value="Unplaced"/>
</dbReference>
<evidence type="ECO:0000256" key="8">
    <source>
        <dbReference type="ARBA" id="ARBA00023212"/>
    </source>
</evidence>
<sequence length="110" mass="12789">MADPRIKTLKIKTGVVKRLTKEKLMYIKETEQQREKVEKLKASGIDESNLKKQEEVLRESQMMIPDTQRRLKAAFQDLKSVIADCEELSSEEDYLNAQKFLAEAEKEISQ</sequence>
<evidence type="ECO:0000256" key="5">
    <source>
        <dbReference type="ARBA" id="ARBA00022490"/>
    </source>
</evidence>
<dbReference type="RefSeq" id="XP_025412169.1">
    <property type="nucleotide sequence ID" value="XM_025556384.1"/>
</dbReference>
<evidence type="ECO:0000313" key="13">
    <source>
        <dbReference type="RefSeq" id="XP_025412170.1"/>
    </source>
</evidence>
<comment type="function">
    <text evidence="1">Tubulin-folding protein; involved in the early step of the tubulin folding pathway.</text>
</comment>
<dbReference type="OrthoDB" id="296187at2759"/>